<evidence type="ECO:0000313" key="2">
    <source>
        <dbReference type="EMBL" id="PTQ36485.1"/>
    </source>
</evidence>
<dbReference type="AlphaFoldDB" id="A0A2R6WRK4"/>
<proteinExistence type="predicted"/>
<feature type="transmembrane region" description="Helical" evidence="1">
    <location>
        <begin position="16"/>
        <end position="37"/>
    </location>
</feature>
<dbReference type="OrthoDB" id="10371927at2759"/>
<sequence>MDVVLDMGNDRAPIEIARAVITIVAICATFFMASDYATMAARFCYRLYAGEELDVITITDP</sequence>
<keyword evidence="3" id="KW-1185">Reference proteome</keyword>
<name>A0A2R6WRK4_MARPO</name>
<gene>
    <name evidence="2" type="ORF">MARPO_0063s0033</name>
</gene>
<evidence type="ECO:0000313" key="3">
    <source>
        <dbReference type="Proteomes" id="UP000244005"/>
    </source>
</evidence>
<reference evidence="3" key="1">
    <citation type="journal article" date="2017" name="Cell">
        <title>Insights into land plant evolution garnered from the Marchantia polymorpha genome.</title>
        <authorList>
            <person name="Bowman J.L."/>
            <person name="Kohchi T."/>
            <person name="Yamato K.T."/>
            <person name="Jenkins J."/>
            <person name="Shu S."/>
            <person name="Ishizaki K."/>
            <person name="Yamaoka S."/>
            <person name="Nishihama R."/>
            <person name="Nakamura Y."/>
            <person name="Berger F."/>
            <person name="Adam C."/>
            <person name="Aki S.S."/>
            <person name="Althoff F."/>
            <person name="Araki T."/>
            <person name="Arteaga-Vazquez M.A."/>
            <person name="Balasubrmanian S."/>
            <person name="Barry K."/>
            <person name="Bauer D."/>
            <person name="Boehm C.R."/>
            <person name="Briginshaw L."/>
            <person name="Caballero-Perez J."/>
            <person name="Catarino B."/>
            <person name="Chen F."/>
            <person name="Chiyoda S."/>
            <person name="Chovatia M."/>
            <person name="Davies K.M."/>
            <person name="Delmans M."/>
            <person name="Demura T."/>
            <person name="Dierschke T."/>
            <person name="Dolan L."/>
            <person name="Dorantes-Acosta A.E."/>
            <person name="Eklund D.M."/>
            <person name="Florent S.N."/>
            <person name="Flores-Sandoval E."/>
            <person name="Fujiyama A."/>
            <person name="Fukuzawa H."/>
            <person name="Galik B."/>
            <person name="Grimanelli D."/>
            <person name="Grimwood J."/>
            <person name="Grossniklaus U."/>
            <person name="Hamada T."/>
            <person name="Haseloff J."/>
            <person name="Hetherington A.J."/>
            <person name="Higo A."/>
            <person name="Hirakawa Y."/>
            <person name="Hundley H.N."/>
            <person name="Ikeda Y."/>
            <person name="Inoue K."/>
            <person name="Inoue S.I."/>
            <person name="Ishida S."/>
            <person name="Jia Q."/>
            <person name="Kakita M."/>
            <person name="Kanazawa T."/>
            <person name="Kawai Y."/>
            <person name="Kawashima T."/>
            <person name="Kennedy M."/>
            <person name="Kinose K."/>
            <person name="Kinoshita T."/>
            <person name="Kohara Y."/>
            <person name="Koide E."/>
            <person name="Komatsu K."/>
            <person name="Kopischke S."/>
            <person name="Kubo M."/>
            <person name="Kyozuka J."/>
            <person name="Lagercrantz U."/>
            <person name="Lin S.S."/>
            <person name="Lindquist E."/>
            <person name="Lipzen A.M."/>
            <person name="Lu C.W."/>
            <person name="De Luna E."/>
            <person name="Martienssen R.A."/>
            <person name="Minamino N."/>
            <person name="Mizutani M."/>
            <person name="Mizutani M."/>
            <person name="Mochizuki N."/>
            <person name="Monte I."/>
            <person name="Mosher R."/>
            <person name="Nagasaki H."/>
            <person name="Nakagami H."/>
            <person name="Naramoto S."/>
            <person name="Nishitani K."/>
            <person name="Ohtani M."/>
            <person name="Okamoto T."/>
            <person name="Okumura M."/>
            <person name="Phillips J."/>
            <person name="Pollak B."/>
            <person name="Reinders A."/>
            <person name="Rovekamp M."/>
            <person name="Sano R."/>
            <person name="Sawa S."/>
            <person name="Schmid M.W."/>
            <person name="Shirakawa M."/>
            <person name="Solano R."/>
            <person name="Spunde A."/>
            <person name="Suetsugu N."/>
            <person name="Sugano S."/>
            <person name="Sugiyama A."/>
            <person name="Sun R."/>
            <person name="Suzuki Y."/>
            <person name="Takenaka M."/>
            <person name="Takezawa D."/>
            <person name="Tomogane H."/>
            <person name="Tsuzuki M."/>
            <person name="Ueda T."/>
            <person name="Umeda M."/>
            <person name="Ward J.M."/>
            <person name="Watanabe Y."/>
            <person name="Yazaki K."/>
            <person name="Yokoyama R."/>
            <person name="Yoshitake Y."/>
            <person name="Yotsui I."/>
            <person name="Zachgo S."/>
            <person name="Schmutz J."/>
        </authorList>
    </citation>
    <scope>NUCLEOTIDE SEQUENCE [LARGE SCALE GENOMIC DNA]</scope>
    <source>
        <strain evidence="3">Tak-1</strain>
    </source>
</reference>
<dbReference type="Gramene" id="Mp8g08850.1">
    <property type="protein sequence ID" value="Mp8g08850.1.cds"/>
    <property type="gene ID" value="Mp8g08850"/>
</dbReference>
<dbReference type="Proteomes" id="UP000244005">
    <property type="component" value="Unassembled WGS sequence"/>
</dbReference>
<accession>A0A2R6WRK4</accession>
<protein>
    <submittedName>
        <fullName evidence="2">Uncharacterized protein</fullName>
    </submittedName>
</protein>
<dbReference type="EMBL" id="KZ772735">
    <property type="protein sequence ID" value="PTQ36485.1"/>
    <property type="molecule type" value="Genomic_DNA"/>
</dbReference>
<keyword evidence="1" id="KW-0812">Transmembrane</keyword>
<organism evidence="2 3">
    <name type="scientific">Marchantia polymorpha</name>
    <name type="common">Common liverwort</name>
    <name type="synonym">Marchantia aquatica</name>
    <dbReference type="NCBI Taxonomy" id="3197"/>
    <lineage>
        <taxon>Eukaryota</taxon>
        <taxon>Viridiplantae</taxon>
        <taxon>Streptophyta</taxon>
        <taxon>Embryophyta</taxon>
        <taxon>Marchantiophyta</taxon>
        <taxon>Marchantiopsida</taxon>
        <taxon>Marchantiidae</taxon>
        <taxon>Marchantiales</taxon>
        <taxon>Marchantiaceae</taxon>
        <taxon>Marchantia</taxon>
    </lineage>
</organism>
<keyword evidence="1" id="KW-1133">Transmembrane helix</keyword>
<keyword evidence="1" id="KW-0472">Membrane</keyword>
<evidence type="ECO:0000256" key="1">
    <source>
        <dbReference type="SAM" id="Phobius"/>
    </source>
</evidence>